<dbReference type="InterPro" id="IPR001179">
    <property type="entry name" value="PPIase_FKBP_dom"/>
</dbReference>
<gene>
    <name evidence="7" type="ORF">HERI1096_LOCUS24507</name>
</gene>
<dbReference type="Gene3D" id="3.10.50.40">
    <property type="match status" value="1"/>
</dbReference>
<reference evidence="7" key="1">
    <citation type="submission" date="2021-01" db="EMBL/GenBank/DDBJ databases">
        <authorList>
            <person name="Corre E."/>
            <person name="Pelletier E."/>
            <person name="Niang G."/>
            <person name="Scheremetjew M."/>
            <person name="Finn R."/>
            <person name="Kale V."/>
            <person name="Holt S."/>
            <person name="Cochrane G."/>
            <person name="Meng A."/>
            <person name="Brown T."/>
            <person name="Cohen L."/>
        </authorList>
    </citation>
    <scope>NUCLEOTIDE SEQUENCE</scope>
    <source>
        <strain evidence="7">CCMP281</strain>
    </source>
</reference>
<dbReference type="FunFam" id="3.10.50.40:FF:000006">
    <property type="entry name" value="Peptidyl-prolyl cis-trans isomerase"/>
    <property type="match status" value="1"/>
</dbReference>
<name>A0A7S3B6F8_9EUKA</name>
<dbReference type="AlphaFoldDB" id="A0A7S3B6F8"/>
<comment type="catalytic activity">
    <reaction evidence="1 5">
        <text>[protein]-peptidylproline (omega=180) = [protein]-peptidylproline (omega=0)</text>
        <dbReference type="Rhea" id="RHEA:16237"/>
        <dbReference type="Rhea" id="RHEA-COMP:10747"/>
        <dbReference type="Rhea" id="RHEA-COMP:10748"/>
        <dbReference type="ChEBI" id="CHEBI:83833"/>
        <dbReference type="ChEBI" id="CHEBI:83834"/>
        <dbReference type="EC" id="5.2.1.8"/>
    </reaction>
</comment>
<dbReference type="InterPro" id="IPR046357">
    <property type="entry name" value="PPIase_dom_sf"/>
</dbReference>
<dbReference type="EC" id="5.2.1.8" evidence="2 5"/>
<evidence type="ECO:0000256" key="4">
    <source>
        <dbReference type="ARBA" id="ARBA00023235"/>
    </source>
</evidence>
<dbReference type="PANTHER" id="PTHR45779:SF7">
    <property type="entry name" value="PEPTIDYLPROLYL ISOMERASE"/>
    <property type="match status" value="1"/>
</dbReference>
<dbReference type="EMBL" id="HBHX01044233">
    <property type="protein sequence ID" value="CAE0123805.1"/>
    <property type="molecule type" value="Transcribed_RNA"/>
</dbReference>
<dbReference type="GO" id="GO:0003755">
    <property type="term" value="F:peptidyl-prolyl cis-trans isomerase activity"/>
    <property type="evidence" value="ECO:0007669"/>
    <property type="project" value="UniProtKB-KW"/>
</dbReference>
<evidence type="ECO:0000313" key="7">
    <source>
        <dbReference type="EMBL" id="CAE0123805.1"/>
    </source>
</evidence>
<sequence>MRVAARPLEALTGIMSPRARVALSALRSAAVAAPVAAFSRRGLLAASAFVAAASTSPGAALAAGFESPWAAAPSGGFDDTYFTGFEKAASGLEYKVVEEGFGVKPKAGQKIKAHYSGYLLSGKKFDSSYDRKSPLAFEVGIGRVIKGWDEALLDMKVGEKRVLRIPSNLAYGSRGAGNVIPPDATLVFFVELVTLAA</sequence>
<protein>
    <recommendedName>
        <fullName evidence="2 5">peptidylprolyl isomerase</fullName>
        <ecNumber evidence="2 5">5.2.1.8</ecNumber>
    </recommendedName>
</protein>
<accession>A0A7S3B6F8</accession>
<keyword evidence="3 5" id="KW-0697">Rotamase</keyword>
<feature type="domain" description="PPIase FKBP-type" evidence="6">
    <location>
        <begin position="108"/>
        <end position="196"/>
    </location>
</feature>
<evidence type="ECO:0000256" key="3">
    <source>
        <dbReference type="ARBA" id="ARBA00023110"/>
    </source>
</evidence>
<dbReference type="PANTHER" id="PTHR45779">
    <property type="entry name" value="PEPTIDYLPROLYL ISOMERASE"/>
    <property type="match status" value="1"/>
</dbReference>
<dbReference type="PROSITE" id="PS50059">
    <property type="entry name" value="FKBP_PPIASE"/>
    <property type="match status" value="1"/>
</dbReference>
<evidence type="ECO:0000256" key="1">
    <source>
        <dbReference type="ARBA" id="ARBA00000971"/>
    </source>
</evidence>
<keyword evidence="4 5" id="KW-0413">Isomerase</keyword>
<evidence type="ECO:0000256" key="2">
    <source>
        <dbReference type="ARBA" id="ARBA00013194"/>
    </source>
</evidence>
<dbReference type="InterPro" id="IPR044609">
    <property type="entry name" value="FKBP2/11"/>
</dbReference>
<evidence type="ECO:0000259" key="6">
    <source>
        <dbReference type="PROSITE" id="PS50059"/>
    </source>
</evidence>
<dbReference type="GO" id="GO:0005783">
    <property type="term" value="C:endoplasmic reticulum"/>
    <property type="evidence" value="ECO:0007669"/>
    <property type="project" value="TreeGrafter"/>
</dbReference>
<dbReference type="Pfam" id="PF00254">
    <property type="entry name" value="FKBP_C"/>
    <property type="match status" value="1"/>
</dbReference>
<evidence type="ECO:0000256" key="5">
    <source>
        <dbReference type="PROSITE-ProRule" id="PRU00277"/>
    </source>
</evidence>
<proteinExistence type="predicted"/>
<dbReference type="SUPFAM" id="SSF54534">
    <property type="entry name" value="FKBP-like"/>
    <property type="match status" value="1"/>
</dbReference>
<organism evidence="7">
    <name type="scientific">Haptolina ericina</name>
    <dbReference type="NCBI Taxonomy" id="156174"/>
    <lineage>
        <taxon>Eukaryota</taxon>
        <taxon>Haptista</taxon>
        <taxon>Haptophyta</taxon>
        <taxon>Prymnesiophyceae</taxon>
        <taxon>Prymnesiales</taxon>
        <taxon>Prymnesiaceae</taxon>
        <taxon>Haptolina</taxon>
    </lineage>
</organism>